<dbReference type="AlphaFoldDB" id="A0A498LZP4"/>
<proteinExistence type="predicted"/>
<feature type="region of interest" description="Disordered" evidence="1">
    <location>
        <begin position="1"/>
        <end position="23"/>
    </location>
</feature>
<sequence>MEPEPTTNRETQLKPAMEPELTDSFIVEEEPEVPADQPFLRPPPLLTPLSPTVHPETPPYNLDAPWDFMSPALVWHVDSLALPRLSEPLAPPQTIYQSAPPWLFAPTALPGTVVPSAPPGSLILLAPPGSVVATQLPWPSRLSAVLQPSTPTALFGFSIPQASPGDSLTPVSPWSTGLQAPPSAAHCQNSTLVSVYIDVARSLGPSDFAWDSPSPCITSVSQAQVSTFAPPSISSAMGHPHLGCLLLCSELSTAVYSAMDSSIHSSMDSSSAYSTLVPPTNISASFQVFASSSSTSRAPSFPPQYKRSQTVTRHESTALSRSYIRNQMKDLPGPEIITPSKVINTWLLFCPDEPQIVKIQLFSEANDRDKEQGVLRTAFMSAAGA</sequence>
<evidence type="ECO:0000256" key="1">
    <source>
        <dbReference type="SAM" id="MobiDB-lite"/>
    </source>
</evidence>
<name>A0A498LZP4_LABRO</name>
<protein>
    <submittedName>
        <fullName evidence="2">Vegetative cell wall gp1-like protein</fullName>
    </submittedName>
</protein>
<gene>
    <name evidence="2" type="ORF">ROHU_028884</name>
</gene>
<feature type="compositionally biased region" description="Polar residues" evidence="1">
    <location>
        <begin position="1"/>
        <end position="10"/>
    </location>
</feature>
<evidence type="ECO:0000313" key="3">
    <source>
        <dbReference type="Proteomes" id="UP000290572"/>
    </source>
</evidence>
<dbReference type="Proteomes" id="UP000290572">
    <property type="component" value="Unassembled WGS sequence"/>
</dbReference>
<accession>A0A498LZP4</accession>
<reference evidence="2 3" key="1">
    <citation type="submission" date="2018-03" db="EMBL/GenBank/DDBJ databases">
        <title>Draft genome sequence of Rohu Carp (Labeo rohita).</title>
        <authorList>
            <person name="Das P."/>
            <person name="Kushwaha B."/>
            <person name="Joshi C.G."/>
            <person name="Kumar D."/>
            <person name="Nagpure N.S."/>
            <person name="Sahoo L."/>
            <person name="Das S.P."/>
            <person name="Bit A."/>
            <person name="Patnaik S."/>
            <person name="Meher P.K."/>
            <person name="Jayasankar P."/>
            <person name="Koringa P.G."/>
            <person name="Patel N.V."/>
            <person name="Hinsu A.T."/>
            <person name="Kumar R."/>
            <person name="Pandey M."/>
            <person name="Agarwal S."/>
            <person name="Srivastava S."/>
            <person name="Singh M."/>
            <person name="Iquebal M.A."/>
            <person name="Jaiswal S."/>
            <person name="Angadi U.B."/>
            <person name="Kumar N."/>
            <person name="Raza M."/>
            <person name="Shah T.M."/>
            <person name="Rai A."/>
            <person name="Jena J.K."/>
        </authorList>
    </citation>
    <scope>NUCLEOTIDE SEQUENCE [LARGE SCALE GENOMIC DNA]</scope>
    <source>
        <strain evidence="2">DASCIFA01</strain>
        <tissue evidence="2">Testis</tissue>
    </source>
</reference>
<keyword evidence="3" id="KW-1185">Reference proteome</keyword>
<organism evidence="2 3">
    <name type="scientific">Labeo rohita</name>
    <name type="common">Indian major carp</name>
    <name type="synonym">Cyprinus rohita</name>
    <dbReference type="NCBI Taxonomy" id="84645"/>
    <lineage>
        <taxon>Eukaryota</taxon>
        <taxon>Metazoa</taxon>
        <taxon>Chordata</taxon>
        <taxon>Craniata</taxon>
        <taxon>Vertebrata</taxon>
        <taxon>Euteleostomi</taxon>
        <taxon>Actinopterygii</taxon>
        <taxon>Neopterygii</taxon>
        <taxon>Teleostei</taxon>
        <taxon>Ostariophysi</taxon>
        <taxon>Cypriniformes</taxon>
        <taxon>Cyprinidae</taxon>
        <taxon>Labeoninae</taxon>
        <taxon>Labeonini</taxon>
        <taxon>Labeo</taxon>
    </lineage>
</organism>
<evidence type="ECO:0000313" key="2">
    <source>
        <dbReference type="EMBL" id="RXN14049.1"/>
    </source>
</evidence>
<comment type="caution">
    <text evidence="2">The sequence shown here is derived from an EMBL/GenBank/DDBJ whole genome shotgun (WGS) entry which is preliminary data.</text>
</comment>
<dbReference type="EMBL" id="QBIY01012927">
    <property type="protein sequence ID" value="RXN14049.1"/>
    <property type="molecule type" value="Genomic_DNA"/>
</dbReference>